<dbReference type="GO" id="GO:0030544">
    <property type="term" value="F:Hsp70 protein binding"/>
    <property type="evidence" value="ECO:0007669"/>
    <property type="project" value="TreeGrafter"/>
</dbReference>
<dbReference type="PANTHER" id="PTHR21207">
    <property type="entry name" value="PARKIN COREGULATED GENE PROTEIN PARK2 COREGULATED"/>
    <property type="match status" value="1"/>
</dbReference>
<dbReference type="OrthoDB" id="5954824at2759"/>
<evidence type="ECO:0000313" key="2">
    <source>
        <dbReference type="Proteomes" id="UP000410492"/>
    </source>
</evidence>
<gene>
    <name evidence="1" type="ORF">CALMAC_LOCUS3631</name>
</gene>
<dbReference type="InterPro" id="IPR016024">
    <property type="entry name" value="ARM-type_fold"/>
</dbReference>
<organism evidence="1 2">
    <name type="scientific">Callosobruchus maculatus</name>
    <name type="common">Southern cowpea weevil</name>
    <name type="synonym">Pulse bruchid</name>
    <dbReference type="NCBI Taxonomy" id="64391"/>
    <lineage>
        <taxon>Eukaryota</taxon>
        <taxon>Metazoa</taxon>
        <taxon>Ecdysozoa</taxon>
        <taxon>Arthropoda</taxon>
        <taxon>Hexapoda</taxon>
        <taxon>Insecta</taxon>
        <taxon>Pterygota</taxon>
        <taxon>Neoptera</taxon>
        <taxon>Endopterygota</taxon>
        <taxon>Coleoptera</taxon>
        <taxon>Polyphaga</taxon>
        <taxon>Cucujiformia</taxon>
        <taxon>Chrysomeloidea</taxon>
        <taxon>Chrysomelidae</taxon>
        <taxon>Bruchinae</taxon>
        <taxon>Bruchini</taxon>
        <taxon>Callosobruchus</taxon>
    </lineage>
</organism>
<accession>A0A653BVA3</accession>
<dbReference type="PANTHER" id="PTHR21207:SF2">
    <property type="entry name" value="PARKIN COREGULATED GENE PROTEIN"/>
    <property type="match status" value="1"/>
</dbReference>
<dbReference type="Proteomes" id="UP000410492">
    <property type="component" value="Unassembled WGS sequence"/>
</dbReference>
<keyword evidence="2" id="KW-1185">Reference proteome</keyword>
<evidence type="ECO:0008006" key="3">
    <source>
        <dbReference type="Google" id="ProtNLM"/>
    </source>
</evidence>
<dbReference type="AlphaFoldDB" id="A0A653BVA3"/>
<sequence length="243" mass="27201">MVAGKEFRSNLKKPLPGAGGKKDCRLVPAFTIQALQKGTCVIPPPKCNAFKGTVPKGTKFRMNYMRGNLPIALDAKGGKASWKADINKLDFHYYLPMFFEGLSETENPYMKFAQQGIQDMLAHGGSKILPTIPQLIIPIKDALKTKNKEVMCTTLRVLQHLARSGDMVGVALVPYYRQILPVLNLFKERNVNCGDEIDYSQMRGDNLADIINETLETLEKYGGEDAFINIKYLIPTYESCMMN</sequence>
<dbReference type="InterPro" id="IPR019399">
    <property type="entry name" value="Parkin_co-regulated_protein"/>
</dbReference>
<dbReference type="SUPFAM" id="SSF48371">
    <property type="entry name" value="ARM repeat"/>
    <property type="match status" value="1"/>
</dbReference>
<reference evidence="1 2" key="1">
    <citation type="submission" date="2019-01" db="EMBL/GenBank/DDBJ databases">
        <authorList>
            <person name="Sayadi A."/>
        </authorList>
    </citation>
    <scope>NUCLEOTIDE SEQUENCE [LARGE SCALE GENOMIC DNA]</scope>
</reference>
<evidence type="ECO:0000313" key="1">
    <source>
        <dbReference type="EMBL" id="VEN38897.1"/>
    </source>
</evidence>
<proteinExistence type="predicted"/>
<dbReference type="Pfam" id="PF10274">
    <property type="entry name" value="ParcG"/>
    <property type="match status" value="1"/>
</dbReference>
<protein>
    <recommendedName>
        <fullName evidence="3">Parkin coregulated gene protein homolog</fullName>
    </recommendedName>
</protein>
<dbReference type="GO" id="GO:0051879">
    <property type="term" value="F:Hsp90 protein binding"/>
    <property type="evidence" value="ECO:0007669"/>
    <property type="project" value="TreeGrafter"/>
</dbReference>
<dbReference type="EMBL" id="CAACVG010005046">
    <property type="protein sequence ID" value="VEN38897.1"/>
    <property type="molecule type" value="Genomic_DNA"/>
</dbReference>
<name>A0A653BVA3_CALMS</name>